<dbReference type="EMBL" id="ADFP01000039">
    <property type="protein sequence ID" value="EFB91488.1"/>
    <property type="molecule type" value="Genomic_DNA"/>
</dbReference>
<keyword evidence="2" id="KW-1185">Reference proteome</keyword>
<accession>A0ABM9ZWZ8</accession>
<evidence type="ECO:0000313" key="1">
    <source>
        <dbReference type="EMBL" id="EFB91488.1"/>
    </source>
</evidence>
<dbReference type="Proteomes" id="UP000006462">
    <property type="component" value="Unassembled WGS sequence"/>
</dbReference>
<comment type="caution">
    <text evidence="1">The sequence shown here is derived from an EMBL/GenBank/DDBJ whole genome shotgun (WGS) entry which is preliminary data.</text>
</comment>
<evidence type="ECO:0000313" key="2">
    <source>
        <dbReference type="Proteomes" id="UP000006462"/>
    </source>
</evidence>
<organism evidence="1 2">
    <name type="scientific">Pyramidobacter piscolens W5455</name>
    <dbReference type="NCBI Taxonomy" id="352165"/>
    <lineage>
        <taxon>Bacteria</taxon>
        <taxon>Thermotogati</taxon>
        <taxon>Synergistota</taxon>
        <taxon>Synergistia</taxon>
        <taxon>Synergistales</taxon>
        <taxon>Dethiosulfovibrionaceae</taxon>
        <taxon>Pyramidobacter</taxon>
    </lineage>
</organism>
<name>A0ABM9ZWZ8_9BACT</name>
<reference evidence="1 2" key="1">
    <citation type="submission" date="2009-12" db="EMBL/GenBank/DDBJ databases">
        <authorList>
            <person name="Shrivastava S."/>
            <person name="Madupu R."/>
            <person name="Durkin A.S."/>
            <person name="Torralba M."/>
            <person name="Methe B."/>
            <person name="Sutton G.G."/>
            <person name="Strausberg R.L."/>
            <person name="Nelson K.E."/>
        </authorList>
    </citation>
    <scope>NUCLEOTIDE SEQUENCE [LARGE SCALE GENOMIC DNA]</scope>
    <source>
        <strain evidence="1 2">W5455</strain>
    </source>
</reference>
<gene>
    <name evidence="1" type="ORF">HMPREF7215_1573</name>
</gene>
<sequence>MGTDQGAACVTPCLSAGERRTTFIGDTGDLIRSLGGEGDNFCPLRGNMI</sequence>
<proteinExistence type="predicted"/>
<protein>
    <submittedName>
        <fullName evidence="1">Uncharacterized protein</fullName>
    </submittedName>
</protein>